<keyword evidence="2" id="KW-1185">Reference proteome</keyword>
<dbReference type="AlphaFoldDB" id="A0A193GMN3"/>
<evidence type="ECO:0000313" key="2">
    <source>
        <dbReference type="Proteomes" id="UP000091926"/>
    </source>
</evidence>
<name>A0A193GMN3_9BORD</name>
<sequence length="157" mass="16750">MGAQLTALMTGLADQKIKAGANFIYDGGRLFASDVAEIALPCALVMADSLSRRLGMGGCGYEFELGAPNPVFPVHAIPVKPRAFSEVAPYVTDVFEGVIFHLRHDLVRVYALAVEQMGYVLPESMERPARDDVPAIPAGAMDNRRAVMGTGGLSLGR</sequence>
<proteinExistence type="predicted"/>
<dbReference type="KEGG" id="bfz:BAU07_26465"/>
<dbReference type="Proteomes" id="UP000091926">
    <property type="component" value="Plasmid unnamed1"/>
</dbReference>
<gene>
    <name evidence="1" type="ORF">BAU07_26465</name>
</gene>
<geneLocation type="plasmid" evidence="1 2">
    <name>unnamed1</name>
</geneLocation>
<protein>
    <submittedName>
        <fullName evidence="1">Uncharacterized protein</fullName>
    </submittedName>
</protein>
<organism evidence="1 2">
    <name type="scientific">Bordetella flabilis</name>
    <dbReference type="NCBI Taxonomy" id="463014"/>
    <lineage>
        <taxon>Bacteria</taxon>
        <taxon>Pseudomonadati</taxon>
        <taxon>Pseudomonadota</taxon>
        <taxon>Betaproteobacteria</taxon>
        <taxon>Burkholderiales</taxon>
        <taxon>Alcaligenaceae</taxon>
        <taxon>Bordetella</taxon>
    </lineage>
</organism>
<keyword evidence="1" id="KW-0614">Plasmid</keyword>
<reference evidence="1 2" key="1">
    <citation type="submission" date="2016-06" db="EMBL/GenBank/DDBJ databases">
        <title>Complete genome sequences of Bordetella bronchialis and Bordetella flabilis.</title>
        <authorList>
            <person name="LiPuma J.J."/>
            <person name="Spilker T."/>
        </authorList>
    </citation>
    <scope>NUCLEOTIDE SEQUENCE [LARGE SCALE GENOMIC DNA]</scope>
    <source>
        <strain evidence="1 2">AU10664</strain>
        <plasmid evidence="1 2">unnamed1</plasmid>
    </source>
</reference>
<accession>A0A193GMN3</accession>
<evidence type="ECO:0000313" key="1">
    <source>
        <dbReference type="EMBL" id="ANN80868.1"/>
    </source>
</evidence>
<dbReference type="EMBL" id="CP016173">
    <property type="protein sequence ID" value="ANN80868.1"/>
    <property type="molecule type" value="Genomic_DNA"/>
</dbReference>